<keyword evidence="3" id="KW-0812">Transmembrane</keyword>
<sequence>MLYSWNNWQSNAWLERRLRNATQALSLFQHHDGITGTAREHVVQDYAQMLNFGVRSCKFVMQQAVYRLLMEPEMYKPDFKRTYFELDESHWPGLEDDVRPTIIINKSNPRKYVAFHNSLPQWREELVELQVSTPYIKVTDIGNRTVLAQISPVWSWDNLFMNIITPRALTSKFILHFKVKVPPLGLTTYVVNLVSKKDVPSSTTFSKITIMTKVPFFVSLSDYPLEVQFAKLRNFHVQTSSSNVSFTKHGFLKIISGKANFPHVPIHIEFLKYGTKSWFADERSGAYLFLPNGPAKPLRIDNPTVLISEGVLETSVSTGLPFVIHKTILRDDDVEMRNYVNIGDMGNQEIVMRLTTNIMNGHEFYTDLNGFQILKRVNLNKLPLQGNYYPVPSSIYIEDELTRLTLLSAQPLGGSSLTSGQIDIMQDRRLKQSDGRGLGEGVLDNKPVLHMFRLIIESRRNCPQQPKDYAGGSLTANAHRQLQSLLHPIDKFIFKEQNWPGMKDSFGADHHSLDDDFEIGMLQHLPEVYQVGDKRTQDRVGLIMHRTQIDECDISDNYSGKINIRNLLGLQNNAEIFSSPLTFVETNEKITTDHVDFCPMEIKSFVIQR</sequence>
<evidence type="ECO:0000259" key="13">
    <source>
        <dbReference type="Pfam" id="PF07748"/>
    </source>
</evidence>
<dbReference type="FunFam" id="2.60.40.1180:FF:000019">
    <property type="entry name" value="Alpha-mannosidase 2"/>
    <property type="match status" value="1"/>
</dbReference>
<dbReference type="InterPro" id="IPR050843">
    <property type="entry name" value="Glycosyl_Hydrlase_38"/>
</dbReference>
<gene>
    <name evidence="17" type="ORF">HERILL_LOCUS7709</name>
</gene>
<dbReference type="InterPro" id="IPR048534">
    <property type="entry name" value="Man2a1-like_dom"/>
</dbReference>
<dbReference type="InterPro" id="IPR028995">
    <property type="entry name" value="Glyco_hydro_57/38_cen_sf"/>
</dbReference>
<dbReference type="Gene3D" id="2.70.98.30">
    <property type="entry name" value="Golgi alpha-mannosidase II, domain 4"/>
    <property type="match status" value="1"/>
</dbReference>
<evidence type="ECO:0000259" key="15">
    <source>
        <dbReference type="Pfam" id="PF18230"/>
    </source>
</evidence>
<comment type="subcellular location">
    <subcellularLocation>
        <location evidence="1">Golgi apparatus membrane</location>
        <topology evidence="1">Single-pass type II membrane protein</topology>
    </subcellularLocation>
</comment>
<keyword evidence="7" id="KW-1133">Transmembrane helix</keyword>
<dbReference type="InterPro" id="IPR011682">
    <property type="entry name" value="Glyco_hydro_38_C"/>
</dbReference>
<comment type="pathway">
    <text evidence="2">Protein modification; protein glycosylation.</text>
</comment>
<dbReference type="EMBL" id="LR899011">
    <property type="protein sequence ID" value="CAD7084833.1"/>
    <property type="molecule type" value="Genomic_DNA"/>
</dbReference>
<feature type="domain" description="Lysosomal alpha-mannosidase-like central" evidence="16">
    <location>
        <begin position="147"/>
        <end position="191"/>
    </location>
</feature>
<evidence type="ECO:0000313" key="17">
    <source>
        <dbReference type="EMBL" id="CAD7084833.1"/>
    </source>
</evidence>
<comment type="catalytic activity">
    <reaction evidence="12">
        <text>N(4)-{beta-D-GlcNAc-(1-&gt;2)-alpha-D-Man-(1-&gt;3)-[alpha-D-Man-(1-&gt;3)-[alpha-D-Man-(1-&gt;6)]-alpha-D-Man-(1-&gt;6)]-beta-D-Man-(1-&gt;4)-beta-D-GlcNAc-(1-&gt;4)-beta-D-GlcNAc}-L-asparaginyl-[protein] + 2 H2O = 2 alpha-D-mannopyranose + an N(4)-{beta-D-GlcNAc-(1-&gt;2)-alpha-D-Man-(1-&gt;3)-[alpha-D-Man-(1-&gt;6)]-beta-D-Man-(1-&gt;4)-beta-D-GlcNAc-(1-&gt;4)-beta-D-GlcNAc}-L-asparaginyl-[protein]</text>
        <dbReference type="Rhea" id="RHEA:56052"/>
        <dbReference type="Rhea" id="RHEA-COMP:14368"/>
        <dbReference type="Rhea" id="RHEA-COMP:14369"/>
        <dbReference type="ChEBI" id="CHEBI:15377"/>
        <dbReference type="ChEBI" id="CHEBI:28729"/>
        <dbReference type="ChEBI" id="CHEBI:60615"/>
        <dbReference type="ChEBI" id="CHEBI:60625"/>
        <dbReference type="EC" id="3.2.1.114"/>
    </reaction>
</comment>
<feature type="domain" description="Glycosyl hydrolase family 38 C-terminal" evidence="13">
    <location>
        <begin position="242"/>
        <end position="436"/>
    </location>
</feature>
<evidence type="ECO:0000259" key="16">
    <source>
        <dbReference type="Pfam" id="PF21260"/>
    </source>
</evidence>
<reference evidence="17 18" key="1">
    <citation type="submission" date="2020-11" db="EMBL/GenBank/DDBJ databases">
        <authorList>
            <person name="Wallbank WR R."/>
            <person name="Pardo Diaz C."/>
            <person name="Kozak K."/>
            <person name="Martin S."/>
            <person name="Jiggins C."/>
            <person name="Moest M."/>
            <person name="Warren A I."/>
            <person name="Generalovic N T."/>
            <person name="Byers J.R.P. K."/>
            <person name="Montejo-Kovacevich G."/>
            <person name="Yen C E."/>
        </authorList>
    </citation>
    <scope>NUCLEOTIDE SEQUENCE [LARGE SCALE GENOMIC DNA]</scope>
</reference>
<dbReference type="GO" id="GO:0006013">
    <property type="term" value="P:mannose metabolic process"/>
    <property type="evidence" value="ECO:0007669"/>
    <property type="project" value="InterPro"/>
</dbReference>
<accession>A0A7R8URP5</accession>
<evidence type="ECO:0000256" key="11">
    <source>
        <dbReference type="ARBA" id="ARBA00066412"/>
    </source>
</evidence>
<evidence type="ECO:0000259" key="14">
    <source>
        <dbReference type="Pfam" id="PF09261"/>
    </source>
</evidence>
<keyword evidence="8" id="KW-0333">Golgi apparatus</keyword>
<dbReference type="GO" id="GO:0046872">
    <property type="term" value="F:metal ion binding"/>
    <property type="evidence" value="ECO:0007669"/>
    <property type="project" value="UniProtKB-KW"/>
</dbReference>
<dbReference type="Proteomes" id="UP000594454">
    <property type="component" value="Chromosome 3"/>
</dbReference>
<proteinExistence type="predicted"/>
<protein>
    <recommendedName>
        <fullName evidence="11">mannosyl-oligosaccharide 1,3-1,6-alpha-mannosidase</fullName>
        <ecNumber evidence="11">3.2.1.114</ecNumber>
    </recommendedName>
</protein>
<evidence type="ECO:0000256" key="5">
    <source>
        <dbReference type="ARBA" id="ARBA00022801"/>
    </source>
</evidence>
<dbReference type="AlphaFoldDB" id="A0A7R8URP5"/>
<dbReference type="Pfam" id="PF21260">
    <property type="entry name" value="Laman-like_dom"/>
    <property type="match status" value="1"/>
</dbReference>
<dbReference type="Pfam" id="PF18230">
    <property type="entry name" value="Glyc_hyd_38C_2"/>
    <property type="match status" value="1"/>
</dbReference>
<evidence type="ECO:0000256" key="1">
    <source>
        <dbReference type="ARBA" id="ARBA00004323"/>
    </source>
</evidence>
<evidence type="ECO:0000256" key="4">
    <source>
        <dbReference type="ARBA" id="ARBA00022723"/>
    </source>
</evidence>
<organism evidence="17 18">
    <name type="scientific">Hermetia illucens</name>
    <name type="common">Black soldier fly</name>
    <dbReference type="NCBI Taxonomy" id="343691"/>
    <lineage>
        <taxon>Eukaryota</taxon>
        <taxon>Metazoa</taxon>
        <taxon>Ecdysozoa</taxon>
        <taxon>Arthropoda</taxon>
        <taxon>Hexapoda</taxon>
        <taxon>Insecta</taxon>
        <taxon>Pterygota</taxon>
        <taxon>Neoptera</taxon>
        <taxon>Endopterygota</taxon>
        <taxon>Diptera</taxon>
        <taxon>Brachycera</taxon>
        <taxon>Stratiomyomorpha</taxon>
        <taxon>Stratiomyidae</taxon>
        <taxon>Hermetiinae</taxon>
        <taxon>Hermetia</taxon>
    </lineage>
</organism>
<keyword evidence="18" id="KW-1185">Reference proteome</keyword>
<dbReference type="InterPro" id="IPR037094">
    <property type="entry name" value="Glyco_hydro_38_cen_sf"/>
</dbReference>
<dbReference type="GO" id="GO:0004572">
    <property type="term" value="F:mannosyl-oligosaccharide 1,3-1,6-alpha-mannosidase activity"/>
    <property type="evidence" value="ECO:0007669"/>
    <property type="project" value="UniProtKB-EC"/>
</dbReference>
<name>A0A7R8URP5_HERIL</name>
<dbReference type="GO" id="GO:0030246">
    <property type="term" value="F:carbohydrate binding"/>
    <property type="evidence" value="ECO:0007669"/>
    <property type="project" value="InterPro"/>
</dbReference>
<evidence type="ECO:0000256" key="8">
    <source>
        <dbReference type="ARBA" id="ARBA00023034"/>
    </source>
</evidence>
<feature type="domain" description="Glycoside hydrolase family 38 central" evidence="14">
    <location>
        <begin position="8"/>
        <end position="68"/>
    </location>
</feature>
<dbReference type="FunFam" id="2.70.98.30:FF:000002">
    <property type="entry name" value="Alpha-mannosidase"/>
    <property type="match status" value="1"/>
</dbReference>
<evidence type="ECO:0000256" key="2">
    <source>
        <dbReference type="ARBA" id="ARBA00004922"/>
    </source>
</evidence>
<evidence type="ECO:0000256" key="7">
    <source>
        <dbReference type="ARBA" id="ARBA00022989"/>
    </source>
</evidence>
<dbReference type="InterPro" id="IPR015341">
    <property type="entry name" value="Glyco_hydro_38_cen"/>
</dbReference>
<dbReference type="GO" id="GO:0000139">
    <property type="term" value="C:Golgi membrane"/>
    <property type="evidence" value="ECO:0007669"/>
    <property type="project" value="UniProtKB-SubCell"/>
</dbReference>
<dbReference type="InterPro" id="IPR013780">
    <property type="entry name" value="Glyco_hydro_b"/>
</dbReference>
<dbReference type="Pfam" id="PF07748">
    <property type="entry name" value="Glyco_hydro_38C"/>
    <property type="match status" value="1"/>
</dbReference>
<keyword evidence="5" id="KW-0378">Hydrolase</keyword>
<dbReference type="Pfam" id="PF09261">
    <property type="entry name" value="Alpha-mann_mid"/>
    <property type="match status" value="1"/>
</dbReference>
<dbReference type="InParanoid" id="A0A7R8URP5"/>
<dbReference type="GO" id="GO:0006491">
    <property type="term" value="P:N-glycan processing"/>
    <property type="evidence" value="ECO:0007669"/>
    <property type="project" value="TreeGrafter"/>
</dbReference>
<dbReference type="PANTHER" id="PTHR11607:SF3">
    <property type="entry name" value="LYSOSOMAL ALPHA-MANNOSIDASE"/>
    <property type="match status" value="1"/>
</dbReference>
<dbReference type="PANTHER" id="PTHR11607">
    <property type="entry name" value="ALPHA-MANNOSIDASE"/>
    <property type="match status" value="1"/>
</dbReference>
<dbReference type="SUPFAM" id="SSF88688">
    <property type="entry name" value="Families 57/38 glycoside transferase middle domain"/>
    <property type="match status" value="1"/>
</dbReference>
<dbReference type="OrthoDB" id="10261055at2759"/>
<evidence type="ECO:0000256" key="12">
    <source>
        <dbReference type="ARBA" id="ARBA00093232"/>
    </source>
</evidence>
<feature type="domain" description="Alpha-mannosidase 2 C-terminal sub-domain" evidence="15">
    <location>
        <begin position="537"/>
        <end position="607"/>
    </location>
</feature>
<keyword evidence="4" id="KW-0479">Metal-binding</keyword>
<dbReference type="Gene3D" id="2.60.40.1180">
    <property type="entry name" value="Golgi alpha-mannosidase II"/>
    <property type="match status" value="1"/>
</dbReference>
<evidence type="ECO:0000256" key="9">
    <source>
        <dbReference type="ARBA" id="ARBA00023136"/>
    </source>
</evidence>
<dbReference type="InterPro" id="IPR011013">
    <property type="entry name" value="Gal_mutarotase_sf_dom"/>
</dbReference>
<keyword evidence="9" id="KW-0472">Membrane</keyword>
<dbReference type="Gene3D" id="1.20.1270.50">
    <property type="entry name" value="Glycoside hydrolase family 38, central domain"/>
    <property type="match status" value="1"/>
</dbReference>
<evidence type="ECO:0000256" key="3">
    <source>
        <dbReference type="ARBA" id="ARBA00022692"/>
    </source>
</evidence>
<keyword evidence="10" id="KW-1015">Disulfide bond</keyword>
<dbReference type="SUPFAM" id="SSF74650">
    <property type="entry name" value="Galactose mutarotase-like"/>
    <property type="match status" value="1"/>
</dbReference>
<dbReference type="EC" id="3.2.1.114" evidence="11"/>
<keyword evidence="6" id="KW-0735">Signal-anchor</keyword>
<dbReference type="InterPro" id="IPR041566">
    <property type="entry name" value="AManII_C"/>
</dbReference>
<evidence type="ECO:0000256" key="6">
    <source>
        <dbReference type="ARBA" id="ARBA00022968"/>
    </source>
</evidence>
<evidence type="ECO:0000313" key="18">
    <source>
        <dbReference type="Proteomes" id="UP000594454"/>
    </source>
</evidence>
<evidence type="ECO:0000256" key="10">
    <source>
        <dbReference type="ARBA" id="ARBA00023157"/>
    </source>
</evidence>
<dbReference type="Gene3D" id="2.60.40.1360">
    <property type="match status" value="1"/>
</dbReference>